<evidence type="ECO:0000256" key="10">
    <source>
        <dbReference type="ARBA" id="ARBA00047781"/>
    </source>
</evidence>
<evidence type="ECO:0000256" key="8">
    <source>
        <dbReference type="ARBA" id="ARBA00022962"/>
    </source>
</evidence>
<dbReference type="CDD" id="cd03113">
    <property type="entry name" value="CTPS_N"/>
    <property type="match status" value="1"/>
</dbReference>
<feature type="binding site" evidence="11">
    <location>
        <begin position="15"/>
        <end position="20"/>
    </location>
    <ligand>
        <name>ATP</name>
        <dbReference type="ChEBI" id="CHEBI:30616"/>
    </ligand>
</feature>
<evidence type="ECO:0000313" key="15">
    <source>
        <dbReference type="Proteomes" id="UP000051992"/>
    </source>
</evidence>
<dbReference type="GO" id="GO:0003883">
    <property type="term" value="F:CTP synthase activity"/>
    <property type="evidence" value="ECO:0007669"/>
    <property type="project" value="UniProtKB-UniRule"/>
</dbReference>
<dbReference type="Pfam" id="PF06418">
    <property type="entry name" value="CTP_synth_N"/>
    <property type="match status" value="1"/>
</dbReference>
<dbReference type="GO" id="GO:0046872">
    <property type="term" value="F:metal ion binding"/>
    <property type="evidence" value="ECO:0007669"/>
    <property type="project" value="UniProtKB-KW"/>
</dbReference>
<keyword evidence="4 11" id="KW-0479">Metal-binding</keyword>
<dbReference type="InterPro" id="IPR027417">
    <property type="entry name" value="P-loop_NTPase"/>
</dbReference>
<evidence type="ECO:0000256" key="11">
    <source>
        <dbReference type="HAMAP-Rule" id="MF_01227"/>
    </source>
</evidence>
<keyword evidence="7 11" id="KW-0460">Magnesium</keyword>
<dbReference type="PANTHER" id="PTHR11550:SF0">
    <property type="entry name" value="CTP SYNTHASE-RELATED"/>
    <property type="match status" value="1"/>
</dbReference>
<dbReference type="OrthoDB" id="9801107at2"/>
<dbReference type="GO" id="GO:0044210">
    <property type="term" value="P:'de novo' CTP biosynthetic process"/>
    <property type="evidence" value="ECO:0007669"/>
    <property type="project" value="UniProtKB-UniRule"/>
</dbReference>
<comment type="function">
    <text evidence="11">Catalyzes the ATP-dependent amination of UTP to CTP with either L-glutamine or ammonia as the source of nitrogen. Regulates intracellular CTP levels through interactions with the four ribonucleotide triphosphates.</text>
</comment>
<dbReference type="InterPro" id="IPR004468">
    <property type="entry name" value="CTP_synthase"/>
</dbReference>
<protein>
    <recommendedName>
        <fullName evidence="11">CTP synthase</fullName>
        <ecNumber evidence="11">6.3.4.2</ecNumber>
    </recommendedName>
    <alternativeName>
        <fullName evidence="11">Cytidine 5'-triphosphate synthase</fullName>
    </alternativeName>
    <alternativeName>
        <fullName evidence="11">Cytidine triphosphate synthetase</fullName>
        <shortName evidence="11">CTP synthetase</shortName>
        <shortName evidence="11">CTPS</shortName>
    </alternativeName>
    <alternativeName>
        <fullName evidence="11">UTP--ammonia ligase</fullName>
    </alternativeName>
</protein>
<comment type="caution">
    <text evidence="11">Lacks conserved residue(s) required for the propagation of feature annotation.</text>
</comment>
<dbReference type="UniPathway" id="UPA00159">
    <property type="reaction ID" value="UER00277"/>
</dbReference>
<accession>A0A0R2H7D1</accession>
<feature type="domain" description="Glutamine amidotransferase" evidence="12">
    <location>
        <begin position="303"/>
        <end position="526"/>
    </location>
</feature>
<keyword evidence="5 11" id="KW-0547">Nucleotide-binding</keyword>
<comment type="catalytic activity">
    <reaction evidence="11">
        <text>UTP + NH4(+) + ATP = CTP + ADP + phosphate + 2 H(+)</text>
        <dbReference type="Rhea" id="RHEA:16597"/>
        <dbReference type="ChEBI" id="CHEBI:15378"/>
        <dbReference type="ChEBI" id="CHEBI:28938"/>
        <dbReference type="ChEBI" id="CHEBI:30616"/>
        <dbReference type="ChEBI" id="CHEBI:37563"/>
        <dbReference type="ChEBI" id="CHEBI:43474"/>
        <dbReference type="ChEBI" id="CHEBI:46398"/>
        <dbReference type="ChEBI" id="CHEBI:456216"/>
    </reaction>
</comment>
<gene>
    <name evidence="11" type="primary">pyrG</name>
    <name evidence="14" type="ORF">IV50_GL001286</name>
</gene>
<comment type="similarity">
    <text evidence="2 11">Belongs to the CTP synthase family.</text>
</comment>
<dbReference type="GO" id="GO:0005524">
    <property type="term" value="F:ATP binding"/>
    <property type="evidence" value="ECO:0007669"/>
    <property type="project" value="UniProtKB-KW"/>
</dbReference>
<feature type="binding site" evidence="11">
    <location>
        <position position="72"/>
    </location>
    <ligand>
        <name>Mg(2+)</name>
        <dbReference type="ChEBI" id="CHEBI:18420"/>
    </ligand>
</feature>
<evidence type="ECO:0000313" key="14">
    <source>
        <dbReference type="EMBL" id="KRN45943.1"/>
    </source>
</evidence>
<dbReference type="SUPFAM" id="SSF52540">
    <property type="entry name" value="P-loop containing nucleoside triphosphate hydrolases"/>
    <property type="match status" value="1"/>
</dbReference>
<keyword evidence="6 11" id="KW-0067">ATP-binding</keyword>
<dbReference type="InterPro" id="IPR029062">
    <property type="entry name" value="Class_I_gatase-like"/>
</dbReference>
<comment type="pathway">
    <text evidence="1 11">Pyrimidine metabolism; CTP biosynthesis via de novo pathway; CTP from UDP: step 2/2.</text>
</comment>
<dbReference type="NCBIfam" id="NF003792">
    <property type="entry name" value="PRK05380.1"/>
    <property type="match status" value="1"/>
</dbReference>
<evidence type="ECO:0000256" key="1">
    <source>
        <dbReference type="ARBA" id="ARBA00005171"/>
    </source>
</evidence>
<keyword evidence="3 11" id="KW-0436">Ligase</keyword>
<sequence>MATKYIFVTGGVVSSLGKGIVAASLGRLLKNRGFKIAVQKFDPYINIDPGTMSPYQHGETFVTDDGLETDLDLGHYERFIDINLNKYSNITSGRIYSEVLAKERRGDYDGATVQVIPHITNMLKEKMMRAGETTDADIVITEVGGTVGDIESLPFIEALRQMKREVGEENVFYIHTSLIPYLRAAGEMKTKPTQHSVSELRSLGIQPDMLVVRTEQPITDDMRNKLALFTDVDPKAVIESLDVDVLYEVALNMQAQGMDDVVLNKFGLEAPEADMTDWTNMIERIKHLSKTVKIALIGKYADLQDAYISVNEALRAGGYAVDAEVEITPINSELITEDNVAEMVGYADGIMVPGGFGQRGTEGKIAAIQYARENNVPFLGVCLGMQMASVEFARHVLGYEDANSIELDPETSAPIIALMNDQQEVTNIGGTQRLGLYTNELKPGSQAHELYGKDEIQQRHRHRYEFNTDYRKQFEDAGMVFSGVSPDNSLMEIIELPENDFFMADQAHPEFQSRPNHSEPLYTGFVSAALKHHEANN</sequence>
<keyword evidence="9 11" id="KW-0665">Pyrimidine biosynthesis</keyword>
<evidence type="ECO:0000256" key="2">
    <source>
        <dbReference type="ARBA" id="ARBA00007533"/>
    </source>
</evidence>
<feature type="binding site" evidence="11">
    <location>
        <position position="463"/>
    </location>
    <ligand>
        <name>L-glutamine</name>
        <dbReference type="ChEBI" id="CHEBI:58359"/>
    </ligand>
</feature>
<comment type="catalytic activity">
    <reaction evidence="11">
        <text>L-glutamine + H2O = L-glutamate + NH4(+)</text>
        <dbReference type="Rhea" id="RHEA:15889"/>
        <dbReference type="ChEBI" id="CHEBI:15377"/>
        <dbReference type="ChEBI" id="CHEBI:28938"/>
        <dbReference type="ChEBI" id="CHEBI:29985"/>
        <dbReference type="ChEBI" id="CHEBI:58359"/>
    </reaction>
</comment>
<feature type="binding site" evidence="11">
    <location>
        <position position="355"/>
    </location>
    <ligand>
        <name>L-glutamine</name>
        <dbReference type="ChEBI" id="CHEBI:58359"/>
    </ligand>
</feature>
<comment type="caution">
    <text evidence="14">The sequence shown here is derived from an EMBL/GenBank/DDBJ whole genome shotgun (WGS) entry which is preliminary data.</text>
</comment>
<evidence type="ECO:0000256" key="5">
    <source>
        <dbReference type="ARBA" id="ARBA00022741"/>
    </source>
</evidence>
<feature type="binding site" evidence="11">
    <location>
        <position position="225"/>
    </location>
    <ligand>
        <name>CTP</name>
        <dbReference type="ChEBI" id="CHEBI:37563"/>
        <note>allosteric inhibitor</note>
    </ligand>
</feature>
<dbReference type="GO" id="GO:0097268">
    <property type="term" value="C:cytoophidium"/>
    <property type="evidence" value="ECO:0007669"/>
    <property type="project" value="UniProtKB-ARBA"/>
</dbReference>
<evidence type="ECO:0000259" key="12">
    <source>
        <dbReference type="Pfam" id="PF00117"/>
    </source>
</evidence>
<dbReference type="Pfam" id="PF00117">
    <property type="entry name" value="GATase"/>
    <property type="match status" value="1"/>
</dbReference>
<dbReference type="EMBL" id="JQBM01000004">
    <property type="protein sequence ID" value="KRN45943.1"/>
    <property type="molecule type" value="Genomic_DNA"/>
</dbReference>
<feature type="binding site" evidence="11">
    <location>
        <begin position="189"/>
        <end position="194"/>
    </location>
    <ligand>
        <name>UTP</name>
        <dbReference type="ChEBI" id="CHEBI:46398"/>
    </ligand>
</feature>
<dbReference type="CDD" id="cd01746">
    <property type="entry name" value="GATase1_CTP_Synthase"/>
    <property type="match status" value="1"/>
</dbReference>
<dbReference type="NCBIfam" id="TIGR00337">
    <property type="entry name" value="PyrG"/>
    <property type="match status" value="1"/>
</dbReference>
<feature type="binding site" evidence="11">
    <location>
        <position position="14"/>
    </location>
    <ligand>
        <name>CTP</name>
        <dbReference type="ChEBI" id="CHEBI:37563"/>
        <note>allosteric inhibitor</note>
    </ligand>
</feature>
<dbReference type="InterPro" id="IPR017456">
    <property type="entry name" value="CTP_synthase_N"/>
</dbReference>
<dbReference type="PATRIC" id="fig|1629.5.peg.1299"/>
<feature type="binding site" evidence="11">
    <location>
        <position position="225"/>
    </location>
    <ligand>
        <name>UTP</name>
        <dbReference type="ChEBI" id="CHEBI:46398"/>
    </ligand>
</feature>
<keyword evidence="8 11" id="KW-0315">Glutamine amidotransferase</keyword>
<evidence type="ECO:0000256" key="3">
    <source>
        <dbReference type="ARBA" id="ARBA00022598"/>
    </source>
</evidence>
<comment type="catalytic activity">
    <reaction evidence="10 11">
        <text>UTP + L-glutamine + ATP + H2O = CTP + L-glutamate + ADP + phosphate + 2 H(+)</text>
        <dbReference type="Rhea" id="RHEA:26426"/>
        <dbReference type="ChEBI" id="CHEBI:15377"/>
        <dbReference type="ChEBI" id="CHEBI:15378"/>
        <dbReference type="ChEBI" id="CHEBI:29985"/>
        <dbReference type="ChEBI" id="CHEBI:30616"/>
        <dbReference type="ChEBI" id="CHEBI:37563"/>
        <dbReference type="ChEBI" id="CHEBI:43474"/>
        <dbReference type="ChEBI" id="CHEBI:46398"/>
        <dbReference type="ChEBI" id="CHEBI:58359"/>
        <dbReference type="ChEBI" id="CHEBI:456216"/>
        <dbReference type="EC" id="6.3.4.2"/>
    </reaction>
</comment>
<dbReference type="Proteomes" id="UP000051992">
    <property type="component" value="Unassembled WGS sequence"/>
</dbReference>
<feature type="binding site" evidence="11">
    <location>
        <position position="14"/>
    </location>
    <ligand>
        <name>UTP</name>
        <dbReference type="ChEBI" id="CHEBI:46398"/>
    </ligand>
</feature>
<evidence type="ECO:0000256" key="7">
    <source>
        <dbReference type="ARBA" id="ARBA00022842"/>
    </source>
</evidence>
<comment type="subunit">
    <text evidence="11">Homotetramer.</text>
</comment>
<comment type="activity regulation">
    <text evidence="11">Allosterically activated by GTP, when glutamine is the substrate; GTP has no effect on the reaction when ammonia is the substrate. The allosteric effector GTP functions by stabilizing the protein conformation that binds the tetrahedral intermediate(s) formed during glutamine hydrolysis. Inhibited by the product CTP, via allosteric rather than competitive inhibition.</text>
</comment>
<dbReference type="HAMAP" id="MF_01227">
    <property type="entry name" value="PyrG"/>
    <property type="match status" value="1"/>
</dbReference>
<evidence type="ECO:0000256" key="6">
    <source>
        <dbReference type="ARBA" id="ARBA00022840"/>
    </source>
</evidence>
<evidence type="ECO:0000259" key="13">
    <source>
        <dbReference type="Pfam" id="PF06418"/>
    </source>
</evidence>
<feature type="binding site" evidence="11">
    <location>
        <position position="55"/>
    </location>
    <ligand>
        <name>L-glutamine</name>
        <dbReference type="ChEBI" id="CHEBI:58359"/>
    </ligand>
</feature>
<dbReference type="GO" id="GO:0019856">
    <property type="term" value="P:pyrimidine nucleobase biosynthetic process"/>
    <property type="evidence" value="ECO:0007669"/>
    <property type="project" value="TreeGrafter"/>
</dbReference>
<organism evidence="14 15">
    <name type="scientific">Weissella viridescens</name>
    <name type="common">Lactobacillus viridescens</name>
    <dbReference type="NCBI Taxonomy" id="1629"/>
    <lineage>
        <taxon>Bacteria</taxon>
        <taxon>Bacillati</taxon>
        <taxon>Bacillota</taxon>
        <taxon>Bacilli</taxon>
        <taxon>Lactobacillales</taxon>
        <taxon>Lactobacillaceae</taxon>
        <taxon>Weissella</taxon>
    </lineage>
</organism>
<dbReference type="FunFam" id="3.40.50.880:FF:000002">
    <property type="entry name" value="CTP synthase"/>
    <property type="match status" value="1"/>
</dbReference>
<dbReference type="EC" id="6.3.4.2" evidence="11"/>
<keyword evidence="15" id="KW-1185">Reference proteome</keyword>
<feature type="region of interest" description="Amidoligase domain" evidence="11">
    <location>
        <begin position="1"/>
        <end position="268"/>
    </location>
</feature>
<dbReference type="InterPro" id="IPR033828">
    <property type="entry name" value="GATase1_CTP_Synthase"/>
</dbReference>
<feature type="active site" evidence="11">
    <location>
        <position position="510"/>
    </location>
</feature>
<feature type="binding site" evidence="11">
    <location>
        <position position="142"/>
    </location>
    <ligand>
        <name>Mg(2+)</name>
        <dbReference type="ChEBI" id="CHEBI:18420"/>
    </ligand>
</feature>
<dbReference type="InterPro" id="IPR017926">
    <property type="entry name" value="GATASE"/>
</dbReference>
<dbReference type="Gene3D" id="3.40.50.880">
    <property type="match status" value="1"/>
</dbReference>
<dbReference type="RefSeq" id="WP_057746755.1">
    <property type="nucleotide sequence ID" value="NZ_BJLU01000006.1"/>
</dbReference>
<feature type="binding site" evidence="11">
    <location>
        <position position="406"/>
    </location>
    <ligand>
        <name>L-glutamine</name>
        <dbReference type="ChEBI" id="CHEBI:58359"/>
    </ligand>
</feature>
<dbReference type="PANTHER" id="PTHR11550">
    <property type="entry name" value="CTP SYNTHASE"/>
    <property type="match status" value="1"/>
</dbReference>
<feature type="binding site" evidence="11">
    <location>
        <position position="72"/>
    </location>
    <ligand>
        <name>ATP</name>
        <dbReference type="ChEBI" id="CHEBI:30616"/>
    </ligand>
</feature>
<evidence type="ECO:0000256" key="4">
    <source>
        <dbReference type="ARBA" id="ARBA00022723"/>
    </source>
</evidence>
<feature type="domain" description="CTP synthase N-terminal" evidence="13">
    <location>
        <begin position="4"/>
        <end position="268"/>
    </location>
</feature>
<dbReference type="AlphaFoldDB" id="A0A0R2H7D1"/>
<feature type="binding site" evidence="11">
    <location>
        <position position="243"/>
    </location>
    <ligand>
        <name>ATP</name>
        <dbReference type="ChEBI" id="CHEBI:30616"/>
    </ligand>
</feature>
<dbReference type="SUPFAM" id="SSF52317">
    <property type="entry name" value="Class I glutamine amidotransferase-like"/>
    <property type="match status" value="1"/>
</dbReference>
<feature type="binding site" evidence="11">
    <location>
        <begin position="149"/>
        <end position="151"/>
    </location>
    <ligand>
        <name>CTP</name>
        <dbReference type="ChEBI" id="CHEBI:37563"/>
        <note>allosteric inhibitor</note>
    </ligand>
</feature>
<feature type="binding site" evidence="11">
    <location>
        <begin position="383"/>
        <end position="386"/>
    </location>
    <ligand>
        <name>L-glutamine</name>
        <dbReference type="ChEBI" id="CHEBI:58359"/>
    </ligand>
</feature>
<evidence type="ECO:0000256" key="9">
    <source>
        <dbReference type="ARBA" id="ARBA00022975"/>
    </source>
</evidence>
<proteinExistence type="inferred from homology"/>
<feature type="binding site" evidence="11">
    <location>
        <begin position="189"/>
        <end position="194"/>
    </location>
    <ligand>
        <name>CTP</name>
        <dbReference type="ChEBI" id="CHEBI:37563"/>
        <note>allosteric inhibitor</note>
    </ligand>
</feature>
<dbReference type="GO" id="GO:0042802">
    <property type="term" value="F:identical protein binding"/>
    <property type="evidence" value="ECO:0007669"/>
    <property type="project" value="TreeGrafter"/>
</dbReference>
<dbReference type="Gene3D" id="3.40.50.300">
    <property type="entry name" value="P-loop containing nucleotide triphosphate hydrolases"/>
    <property type="match status" value="1"/>
</dbReference>
<dbReference type="GO" id="GO:0005829">
    <property type="term" value="C:cytosol"/>
    <property type="evidence" value="ECO:0007669"/>
    <property type="project" value="TreeGrafter"/>
</dbReference>
<dbReference type="FunFam" id="3.40.50.300:FF:000009">
    <property type="entry name" value="CTP synthase"/>
    <property type="match status" value="1"/>
</dbReference>
<feature type="active site" evidence="11">
    <location>
        <position position="508"/>
    </location>
</feature>
<comment type="miscellaneous">
    <text evidence="11">CTPSs have evolved a hybrid strategy for distinguishing between UTP and CTP. The overlapping regions of the product feedback inhibitory and substrate sites recognize a common feature in both compounds, the triphosphate moiety. To differentiate isosteric substrate and product pyrimidine rings, an additional pocket far from the expected kinase/ligase catalytic site, specifically recognizes the cytosine and ribose portions of the product inhibitor.</text>
</comment>
<dbReference type="PROSITE" id="PS51273">
    <property type="entry name" value="GATASE_TYPE_1"/>
    <property type="match status" value="1"/>
</dbReference>
<reference evidence="14 15" key="1">
    <citation type="journal article" date="2015" name="Genome Announc.">
        <title>Expanding the biotechnology potential of lactobacilli through comparative genomics of 213 strains and associated genera.</title>
        <authorList>
            <person name="Sun Z."/>
            <person name="Harris H.M."/>
            <person name="McCann A."/>
            <person name="Guo C."/>
            <person name="Argimon S."/>
            <person name="Zhang W."/>
            <person name="Yang X."/>
            <person name="Jeffery I.B."/>
            <person name="Cooney J.C."/>
            <person name="Kagawa T.F."/>
            <person name="Liu W."/>
            <person name="Song Y."/>
            <person name="Salvetti E."/>
            <person name="Wrobel A."/>
            <person name="Rasinkangas P."/>
            <person name="Parkhill J."/>
            <person name="Rea M.C."/>
            <person name="O'Sullivan O."/>
            <person name="Ritari J."/>
            <person name="Douillard F.P."/>
            <person name="Paul Ross R."/>
            <person name="Yang R."/>
            <person name="Briner A.E."/>
            <person name="Felis G.E."/>
            <person name="de Vos W.M."/>
            <person name="Barrangou R."/>
            <person name="Klaenhammer T.R."/>
            <person name="Caufield P.W."/>
            <person name="Cui Y."/>
            <person name="Zhang H."/>
            <person name="O'Toole P.W."/>
        </authorList>
    </citation>
    <scope>NUCLEOTIDE SEQUENCE [LARGE SCALE GENOMIC DNA]</scope>
    <source>
        <strain evidence="14 15">DSM 20410</strain>
    </source>
</reference>
<feature type="active site" description="Nucleophile; for glutamine hydrolysis" evidence="11">
    <location>
        <position position="382"/>
    </location>
</feature>
<name>A0A0R2H7D1_WEIVI</name>